<dbReference type="EMBL" id="FOIJ01000001">
    <property type="protein sequence ID" value="SES76163.1"/>
    <property type="molecule type" value="Genomic_DNA"/>
</dbReference>
<feature type="signal peptide" evidence="2">
    <location>
        <begin position="1"/>
        <end position="24"/>
    </location>
</feature>
<dbReference type="RefSeq" id="WP_143075952.1">
    <property type="nucleotide sequence ID" value="NZ_FOIJ01000001.1"/>
</dbReference>
<dbReference type="AlphaFoldDB" id="A0A1H9Z3U8"/>
<dbReference type="Proteomes" id="UP000199181">
    <property type="component" value="Unassembled WGS sequence"/>
</dbReference>
<name>A0A1H9Z3U8_9BACT</name>
<organism evidence="3 4">
    <name type="scientific">Stigmatella erecta</name>
    <dbReference type="NCBI Taxonomy" id="83460"/>
    <lineage>
        <taxon>Bacteria</taxon>
        <taxon>Pseudomonadati</taxon>
        <taxon>Myxococcota</taxon>
        <taxon>Myxococcia</taxon>
        <taxon>Myxococcales</taxon>
        <taxon>Cystobacterineae</taxon>
        <taxon>Archangiaceae</taxon>
        <taxon>Stigmatella</taxon>
    </lineage>
</organism>
<sequence length="492" mass="53416">MKQLGLSAVVGMVMSLLGACGLPAEPLVPQDTQLHSSKQQVLADCPYTTPVINMDKELVIKDLSVVNDPCRTQFNGSGSTACVAAMRGHWSFGYLVSQLAGNKGPAETSVFVLNWLRTWEVDQTVNNFSLPARPGITSLVINPWRLKSGCTETGPCTLDFNQAPFRLLAIVNRIDLSGPSDFYSPNTASPGEVRFVFGFLNPDKVTDNASGQGKLNATVIFEYKLSPTRTTFSWASKWHALGALSLNTEAYNQALQSITDTMVSFNTLVNPNGTAISQVRTNESAFDTVVPKKWELREQKLACSGGNCSLVPDTVKLTPQNSINQTVDLDTYLLTNASAIAREDFSKMPSHWLGGASHSFPIPQGAHIWDMTGGSSNSNYTLNGGNFDPLNRHLFALSTCNGCHYAETFTSNFHIPPRSLNVPTAPSSFVGGSSALEPSTAAPNQPANYASLSDPSETTSTREYNDAWRRKCELQRLLHNVSNPLFRQSGAH</sequence>
<gene>
    <name evidence="3" type="ORF">SAMN05443639_101160</name>
</gene>
<feature type="region of interest" description="Disordered" evidence="1">
    <location>
        <begin position="431"/>
        <end position="464"/>
    </location>
</feature>
<evidence type="ECO:0000313" key="4">
    <source>
        <dbReference type="Proteomes" id="UP000199181"/>
    </source>
</evidence>
<proteinExistence type="predicted"/>
<evidence type="ECO:0000256" key="1">
    <source>
        <dbReference type="SAM" id="MobiDB-lite"/>
    </source>
</evidence>
<reference evidence="4" key="1">
    <citation type="submission" date="2016-10" db="EMBL/GenBank/DDBJ databases">
        <authorList>
            <person name="Varghese N."/>
            <person name="Submissions S."/>
        </authorList>
    </citation>
    <scope>NUCLEOTIDE SEQUENCE [LARGE SCALE GENOMIC DNA]</scope>
    <source>
        <strain evidence="4">DSM 16858</strain>
    </source>
</reference>
<dbReference type="PROSITE" id="PS51257">
    <property type="entry name" value="PROKAR_LIPOPROTEIN"/>
    <property type="match status" value="1"/>
</dbReference>
<protein>
    <recommendedName>
        <fullName evidence="5">Cytochrome c domain-containing protein</fullName>
    </recommendedName>
</protein>
<accession>A0A1H9Z3U8</accession>
<feature type="compositionally biased region" description="Polar residues" evidence="1">
    <location>
        <begin position="441"/>
        <end position="462"/>
    </location>
</feature>
<feature type="chain" id="PRO_5011520357" description="Cytochrome c domain-containing protein" evidence="2">
    <location>
        <begin position="25"/>
        <end position="492"/>
    </location>
</feature>
<evidence type="ECO:0008006" key="5">
    <source>
        <dbReference type="Google" id="ProtNLM"/>
    </source>
</evidence>
<evidence type="ECO:0000256" key="2">
    <source>
        <dbReference type="SAM" id="SignalP"/>
    </source>
</evidence>
<keyword evidence="2" id="KW-0732">Signal</keyword>
<evidence type="ECO:0000313" key="3">
    <source>
        <dbReference type="EMBL" id="SES76163.1"/>
    </source>
</evidence>
<keyword evidence="4" id="KW-1185">Reference proteome</keyword>